<dbReference type="AlphaFoldDB" id="A0AAD6M1L0"/>
<evidence type="ECO:0000313" key="2">
    <source>
        <dbReference type="Proteomes" id="UP001164929"/>
    </source>
</evidence>
<gene>
    <name evidence="1" type="ORF">NC653_029237</name>
</gene>
<proteinExistence type="predicted"/>
<dbReference type="Proteomes" id="UP001164929">
    <property type="component" value="Chromosome 12"/>
</dbReference>
<comment type="caution">
    <text evidence="1">The sequence shown here is derived from an EMBL/GenBank/DDBJ whole genome shotgun (WGS) entry which is preliminary data.</text>
</comment>
<sequence>MATASVAFKSRDDHRKQIELEEARKAGLAPAEVDED</sequence>
<dbReference type="EMBL" id="JAQIZT010000012">
    <property type="protein sequence ID" value="KAJ6977263.1"/>
    <property type="molecule type" value="Genomic_DNA"/>
</dbReference>
<name>A0AAD6M1L0_9ROSI</name>
<organism evidence="1 2">
    <name type="scientific">Populus alba x Populus x berolinensis</name>
    <dbReference type="NCBI Taxonomy" id="444605"/>
    <lineage>
        <taxon>Eukaryota</taxon>
        <taxon>Viridiplantae</taxon>
        <taxon>Streptophyta</taxon>
        <taxon>Embryophyta</taxon>
        <taxon>Tracheophyta</taxon>
        <taxon>Spermatophyta</taxon>
        <taxon>Magnoliopsida</taxon>
        <taxon>eudicotyledons</taxon>
        <taxon>Gunneridae</taxon>
        <taxon>Pentapetalae</taxon>
        <taxon>rosids</taxon>
        <taxon>fabids</taxon>
        <taxon>Malpighiales</taxon>
        <taxon>Salicaceae</taxon>
        <taxon>Saliceae</taxon>
        <taxon>Populus</taxon>
    </lineage>
</organism>
<reference evidence="1" key="1">
    <citation type="journal article" date="2023" name="Mol. Ecol. Resour.">
        <title>Chromosome-level genome assembly of a triploid poplar Populus alba 'Berolinensis'.</title>
        <authorList>
            <person name="Chen S."/>
            <person name="Yu Y."/>
            <person name="Wang X."/>
            <person name="Wang S."/>
            <person name="Zhang T."/>
            <person name="Zhou Y."/>
            <person name="He R."/>
            <person name="Meng N."/>
            <person name="Wang Y."/>
            <person name="Liu W."/>
            <person name="Liu Z."/>
            <person name="Liu J."/>
            <person name="Guo Q."/>
            <person name="Huang H."/>
            <person name="Sederoff R.R."/>
            <person name="Wang G."/>
            <person name="Qu G."/>
            <person name="Chen S."/>
        </authorList>
    </citation>
    <scope>NUCLEOTIDE SEQUENCE</scope>
    <source>
        <strain evidence="1">SC-2020</strain>
    </source>
</reference>
<keyword evidence="2" id="KW-1185">Reference proteome</keyword>
<accession>A0AAD6M1L0</accession>
<protein>
    <submittedName>
        <fullName evidence="1">Uncharacterized protein</fullName>
    </submittedName>
</protein>
<evidence type="ECO:0000313" key="1">
    <source>
        <dbReference type="EMBL" id="KAJ6977263.1"/>
    </source>
</evidence>